<keyword evidence="1" id="KW-0732">Signal</keyword>
<dbReference type="EMBL" id="JAPFQP010000001">
    <property type="protein sequence ID" value="MCX2718722.1"/>
    <property type="molecule type" value="Genomic_DNA"/>
</dbReference>
<keyword evidence="3" id="KW-1185">Reference proteome</keyword>
<dbReference type="AlphaFoldDB" id="A0AAE3SMH9"/>
<dbReference type="RefSeq" id="WP_266010970.1">
    <property type="nucleotide sequence ID" value="NZ_JAPFQP010000001.1"/>
</dbReference>
<dbReference type="InterPro" id="IPR021428">
    <property type="entry name" value="DUF3078"/>
</dbReference>
<evidence type="ECO:0000313" key="2">
    <source>
        <dbReference type="EMBL" id="MCX2718722.1"/>
    </source>
</evidence>
<reference evidence="2" key="1">
    <citation type="submission" date="2022-11" db="EMBL/GenBank/DDBJ databases">
        <title>The characterization of three novel Bacteroidetes species and genomic analysis of their roles in tidal elemental geochemical cycles.</title>
        <authorList>
            <person name="Ma K.-J."/>
        </authorList>
    </citation>
    <scope>NUCLEOTIDE SEQUENCE</scope>
    <source>
        <strain evidence="2">M415</strain>
    </source>
</reference>
<accession>A0AAE3SMH9</accession>
<name>A0AAE3SMH9_9FLAO</name>
<evidence type="ECO:0000313" key="3">
    <source>
        <dbReference type="Proteomes" id="UP001207116"/>
    </source>
</evidence>
<dbReference type="Proteomes" id="UP001207116">
    <property type="component" value="Unassembled WGS sequence"/>
</dbReference>
<feature type="signal peptide" evidence="1">
    <location>
        <begin position="1"/>
        <end position="26"/>
    </location>
</feature>
<organism evidence="2 3">
    <name type="scientific">Lentiprolixibacter aurantiacus</name>
    <dbReference type="NCBI Taxonomy" id="2993939"/>
    <lineage>
        <taxon>Bacteria</taxon>
        <taxon>Pseudomonadati</taxon>
        <taxon>Bacteroidota</taxon>
        <taxon>Flavobacteriia</taxon>
        <taxon>Flavobacteriales</taxon>
        <taxon>Flavobacteriaceae</taxon>
        <taxon>Lentiprolixibacter</taxon>
    </lineage>
</organism>
<feature type="chain" id="PRO_5042063154" evidence="1">
    <location>
        <begin position="27"/>
        <end position="371"/>
    </location>
</feature>
<sequence>MKVKSANFLAALFLGIMALLPLQSVAQDSIPPFPEVDTTKVDTIVIRAQQYKIKIIPRGVNLTVPKLTFTGTKPLIRRKKKFRVPSFWTRENEFTLNLSEVAFVNWNAGGDNSVSALGGLKFERNYKFRYFQWDNSLVIRYGVNAQEGRQLRKTDDAIRLSSTIGYRKDTLNYWFYSVKANFNTQISNGFKYPDRSTPISRFMAPGYLFFGAGTSYIPEGKGFNLYLSPTSLKATFVLDQDLANDGAFGVKKAIRDDAGNIITPGENTFIEFGILINNTWKKEIGKNMVLDHRLNLYTDYLRSFGNVDIDWELNLNLKVNEYIKANIGTQIIYDDDILFNEVKADDGSIVDPGQPRIQFRQLLGVGLAYNF</sequence>
<dbReference type="Pfam" id="PF11276">
    <property type="entry name" value="DUF3078"/>
    <property type="match status" value="1"/>
</dbReference>
<protein>
    <submittedName>
        <fullName evidence="2">DUF3078 domain-containing protein</fullName>
    </submittedName>
</protein>
<comment type="caution">
    <text evidence="2">The sequence shown here is derived from an EMBL/GenBank/DDBJ whole genome shotgun (WGS) entry which is preliminary data.</text>
</comment>
<gene>
    <name evidence="2" type="ORF">OO016_03810</name>
</gene>
<proteinExistence type="predicted"/>
<evidence type="ECO:0000256" key="1">
    <source>
        <dbReference type="SAM" id="SignalP"/>
    </source>
</evidence>